<dbReference type="CDD" id="cd00009">
    <property type="entry name" value="AAA"/>
    <property type="match status" value="1"/>
</dbReference>
<sequence>MLLSDRNLPIADDLITLLTATGTEPRPDNQLEALTLAVAADLPVLLWGEPGIGKTATLHQLADGLGLPLTTVIASVHEPSDFAGLPVVGDDPATQGVPMAPPDWAVQLVRAGRGLLFLDELSTAPPAVQAALLRVVLERRVGALRLPPGVRIVAAANPRSSAADGWELSPPLANRFVHLQWTFEHEVVVRGLGGTWPRAMLPRLDRELLPEAVARARRAVCGFLEARPTLVHRLPDSEARRGGPWPSPRSWDMTLRLVAFATAAGVSREVLSMLVRGTVGDGPGLELLAFVDRLDLPDPETLLADPSAAVFPERGDLRQATLDGVVEAVRKRPERSRWDAAWAVLVRAMETGAPDLVVVPASTLAALRRDEWPVPAEMERLAPVVGLRKRVLAAR</sequence>
<evidence type="ECO:0000313" key="3">
    <source>
        <dbReference type="Proteomes" id="UP001597183"/>
    </source>
</evidence>
<proteinExistence type="predicted"/>
<reference evidence="3" key="1">
    <citation type="journal article" date="2019" name="Int. J. Syst. Evol. Microbiol.">
        <title>The Global Catalogue of Microorganisms (GCM) 10K type strain sequencing project: providing services to taxonomists for standard genome sequencing and annotation.</title>
        <authorList>
            <consortium name="The Broad Institute Genomics Platform"/>
            <consortium name="The Broad Institute Genome Sequencing Center for Infectious Disease"/>
            <person name="Wu L."/>
            <person name="Ma J."/>
        </authorList>
    </citation>
    <scope>NUCLEOTIDE SEQUENCE [LARGE SCALE GENOMIC DNA]</scope>
    <source>
        <strain evidence="3">CCM 7526</strain>
    </source>
</reference>
<dbReference type="Proteomes" id="UP001597183">
    <property type="component" value="Unassembled WGS sequence"/>
</dbReference>
<dbReference type="SMART" id="SM00382">
    <property type="entry name" value="AAA"/>
    <property type="match status" value="1"/>
</dbReference>
<dbReference type="Gene3D" id="3.40.50.300">
    <property type="entry name" value="P-loop containing nucleotide triphosphate hydrolases"/>
    <property type="match status" value="1"/>
</dbReference>
<dbReference type="SUPFAM" id="SSF52540">
    <property type="entry name" value="P-loop containing nucleoside triphosphate hydrolases"/>
    <property type="match status" value="1"/>
</dbReference>
<dbReference type="EMBL" id="JBHTMK010000053">
    <property type="protein sequence ID" value="MFD1371809.1"/>
    <property type="molecule type" value="Genomic_DNA"/>
</dbReference>
<dbReference type="RefSeq" id="WP_317786916.1">
    <property type="nucleotide sequence ID" value="NZ_AP028461.1"/>
</dbReference>
<dbReference type="InterPro" id="IPR003593">
    <property type="entry name" value="AAA+_ATPase"/>
</dbReference>
<dbReference type="Pfam" id="PF07728">
    <property type="entry name" value="AAA_5"/>
    <property type="match status" value="1"/>
</dbReference>
<dbReference type="PANTHER" id="PTHR42759">
    <property type="entry name" value="MOXR FAMILY PROTEIN"/>
    <property type="match status" value="1"/>
</dbReference>
<feature type="domain" description="AAA+ ATPase" evidence="1">
    <location>
        <begin position="40"/>
        <end position="192"/>
    </location>
</feature>
<name>A0ABW4AM08_9ACTN</name>
<keyword evidence="3" id="KW-1185">Reference proteome</keyword>
<evidence type="ECO:0000259" key="1">
    <source>
        <dbReference type="SMART" id="SM00382"/>
    </source>
</evidence>
<protein>
    <submittedName>
        <fullName evidence="2">AAA family ATPase</fullName>
    </submittedName>
</protein>
<accession>A0ABW4AM08</accession>
<dbReference type="InterPro" id="IPR027417">
    <property type="entry name" value="P-loop_NTPase"/>
</dbReference>
<dbReference type="PANTHER" id="PTHR42759:SF1">
    <property type="entry name" value="MAGNESIUM-CHELATASE SUBUNIT CHLD"/>
    <property type="match status" value="1"/>
</dbReference>
<organism evidence="2 3">
    <name type="scientific">Actinoplanes sichuanensis</name>
    <dbReference type="NCBI Taxonomy" id="512349"/>
    <lineage>
        <taxon>Bacteria</taxon>
        <taxon>Bacillati</taxon>
        <taxon>Actinomycetota</taxon>
        <taxon>Actinomycetes</taxon>
        <taxon>Micromonosporales</taxon>
        <taxon>Micromonosporaceae</taxon>
        <taxon>Actinoplanes</taxon>
    </lineage>
</organism>
<comment type="caution">
    <text evidence="2">The sequence shown here is derived from an EMBL/GenBank/DDBJ whole genome shotgun (WGS) entry which is preliminary data.</text>
</comment>
<evidence type="ECO:0000313" key="2">
    <source>
        <dbReference type="EMBL" id="MFD1371809.1"/>
    </source>
</evidence>
<dbReference type="InterPro" id="IPR011704">
    <property type="entry name" value="ATPase_dyneun-rel_AAA"/>
</dbReference>
<gene>
    <name evidence="2" type="ORF">ACFQ5G_41290</name>
</gene>
<dbReference type="InterPro" id="IPR050764">
    <property type="entry name" value="CbbQ/NirQ/NorQ/GpvN"/>
</dbReference>